<comment type="similarity">
    <text evidence="8">Belongs to the TonB-dependent receptor family.</text>
</comment>
<dbReference type="Proteomes" id="UP000233549">
    <property type="component" value="Unassembled WGS sequence"/>
</dbReference>
<keyword evidence="5" id="KW-0798">TonB box</keyword>
<dbReference type="InterPro" id="IPR036942">
    <property type="entry name" value="Beta-barrel_TonB_sf"/>
</dbReference>
<dbReference type="Gene3D" id="2.40.170.20">
    <property type="entry name" value="TonB-dependent receptor, beta-barrel domain"/>
    <property type="match status" value="1"/>
</dbReference>
<keyword evidence="4 8" id="KW-0812">Transmembrane</keyword>
<keyword evidence="2 8" id="KW-0813">Transport</keyword>
<dbReference type="SUPFAM" id="SSF56935">
    <property type="entry name" value="Porins"/>
    <property type="match status" value="1"/>
</dbReference>
<feature type="domain" description="TonB-dependent receptor-like beta-barrel" evidence="9">
    <location>
        <begin position="5"/>
        <end position="146"/>
    </location>
</feature>
<evidence type="ECO:0000313" key="11">
    <source>
        <dbReference type="Proteomes" id="UP000233549"/>
    </source>
</evidence>
<evidence type="ECO:0000256" key="1">
    <source>
        <dbReference type="ARBA" id="ARBA00004571"/>
    </source>
</evidence>
<evidence type="ECO:0000256" key="3">
    <source>
        <dbReference type="ARBA" id="ARBA00022452"/>
    </source>
</evidence>
<sequence length="146" mass="16023">VNRDREQGVYGMGRFSLADPLTLVLGGRMDWSRLESLKSSQRNNGRFTPYGGLIVDLDKQWSLYGSYAQVFMPQIDQLDRNGQPLDPITGTNYEAGVKGELMDGALNVSLALFQIQQKNRAQADPSVVCVGRRCPSVAGGEARSRG</sequence>
<dbReference type="EMBL" id="PITP01000297">
    <property type="protein sequence ID" value="PKD78834.1"/>
    <property type="molecule type" value="Genomic_DNA"/>
</dbReference>
<organism evidence="10 11">
    <name type="scientific">Escherichia coli</name>
    <dbReference type="NCBI Taxonomy" id="562"/>
    <lineage>
        <taxon>Bacteria</taxon>
        <taxon>Pseudomonadati</taxon>
        <taxon>Pseudomonadota</taxon>
        <taxon>Gammaproteobacteria</taxon>
        <taxon>Enterobacterales</taxon>
        <taxon>Enterobacteriaceae</taxon>
        <taxon>Escherichia</taxon>
    </lineage>
</organism>
<evidence type="ECO:0000256" key="8">
    <source>
        <dbReference type="PROSITE-ProRule" id="PRU01360"/>
    </source>
</evidence>
<evidence type="ECO:0000256" key="6">
    <source>
        <dbReference type="ARBA" id="ARBA00023136"/>
    </source>
</evidence>
<comment type="caution">
    <text evidence="10">The sequence shown here is derived from an EMBL/GenBank/DDBJ whole genome shotgun (WGS) entry which is preliminary data.</text>
</comment>
<feature type="non-terminal residue" evidence="10">
    <location>
        <position position="1"/>
    </location>
</feature>
<proteinExistence type="inferred from homology"/>
<dbReference type="PANTHER" id="PTHR32552:SF74">
    <property type="entry name" value="HYDROXAMATE SIDEROPHORE RECEPTOR FHUE"/>
    <property type="match status" value="1"/>
</dbReference>
<feature type="non-terminal residue" evidence="10">
    <location>
        <position position="146"/>
    </location>
</feature>
<comment type="subcellular location">
    <subcellularLocation>
        <location evidence="1 8">Cell outer membrane</location>
        <topology evidence="1 8">Multi-pass membrane protein</topology>
    </subcellularLocation>
</comment>
<evidence type="ECO:0000256" key="5">
    <source>
        <dbReference type="ARBA" id="ARBA00023077"/>
    </source>
</evidence>
<keyword evidence="3 8" id="KW-1134">Transmembrane beta strand</keyword>
<dbReference type="PROSITE" id="PS52016">
    <property type="entry name" value="TONB_DEPENDENT_REC_3"/>
    <property type="match status" value="1"/>
</dbReference>
<dbReference type="PANTHER" id="PTHR32552">
    <property type="entry name" value="FERRICHROME IRON RECEPTOR-RELATED"/>
    <property type="match status" value="1"/>
</dbReference>
<dbReference type="InterPro" id="IPR039426">
    <property type="entry name" value="TonB-dep_rcpt-like"/>
</dbReference>
<accession>A0AAP8LAN6</accession>
<name>A0AAP8LAN6_ECOLX</name>
<reference evidence="10 11" key="1">
    <citation type="submission" date="2017-12" db="EMBL/GenBank/DDBJ databases">
        <title>Rapid rising of carbapenem-resistant Enterobacteriaceae(CRE) and emergence of colistin resistance genemcr-1 in CRE in the hospital of Henan, China.</title>
        <authorList>
            <person name="Sun Q."/>
            <person name="Zhang R."/>
            <person name="Li Y."/>
            <person name="Shen Y."/>
            <person name="Zhang Y."/>
            <person name="Yang J."/>
            <person name="Shu L."/>
            <person name="Zhou H."/>
            <person name="Wang Y."/>
            <person name="Wang B."/>
            <person name="Shen Z."/>
        </authorList>
    </citation>
    <scope>NUCLEOTIDE SEQUENCE [LARGE SCALE GENOMIC DNA]</scope>
    <source>
        <strain evidence="10 11">3512</strain>
    </source>
</reference>
<keyword evidence="10" id="KW-0675">Receptor</keyword>
<keyword evidence="7 8" id="KW-0998">Cell outer membrane</keyword>
<dbReference type="AlphaFoldDB" id="A0AAP8LAN6"/>
<evidence type="ECO:0000256" key="2">
    <source>
        <dbReference type="ARBA" id="ARBA00022448"/>
    </source>
</evidence>
<evidence type="ECO:0000256" key="7">
    <source>
        <dbReference type="ARBA" id="ARBA00023237"/>
    </source>
</evidence>
<dbReference type="GO" id="GO:0015344">
    <property type="term" value="F:siderophore uptake transmembrane transporter activity"/>
    <property type="evidence" value="ECO:0007669"/>
    <property type="project" value="TreeGrafter"/>
</dbReference>
<protein>
    <submittedName>
        <fullName evidence="10">TonB-dependent siderophore receptor</fullName>
    </submittedName>
</protein>
<dbReference type="Pfam" id="PF00593">
    <property type="entry name" value="TonB_dep_Rec_b-barrel"/>
    <property type="match status" value="1"/>
</dbReference>
<evidence type="ECO:0000256" key="4">
    <source>
        <dbReference type="ARBA" id="ARBA00022692"/>
    </source>
</evidence>
<dbReference type="GO" id="GO:0009279">
    <property type="term" value="C:cell outer membrane"/>
    <property type="evidence" value="ECO:0007669"/>
    <property type="project" value="UniProtKB-SubCell"/>
</dbReference>
<evidence type="ECO:0000313" key="10">
    <source>
        <dbReference type="EMBL" id="PKD78834.1"/>
    </source>
</evidence>
<keyword evidence="6 8" id="KW-0472">Membrane</keyword>
<gene>
    <name evidence="10" type="ORF">CWS33_28550</name>
</gene>
<evidence type="ECO:0000259" key="9">
    <source>
        <dbReference type="Pfam" id="PF00593"/>
    </source>
</evidence>
<dbReference type="InterPro" id="IPR000531">
    <property type="entry name" value="Beta-barrel_TonB"/>
</dbReference>